<gene>
    <name evidence="3" type="ORF">GM160_07915</name>
</gene>
<evidence type="ECO:0000256" key="1">
    <source>
        <dbReference type="SAM" id="MobiDB-lite"/>
    </source>
</evidence>
<protein>
    <recommendedName>
        <fullName evidence="2">KAP NTPase domain-containing protein</fullName>
    </recommendedName>
</protein>
<dbReference type="Proteomes" id="UP000427716">
    <property type="component" value="Chromosome"/>
</dbReference>
<dbReference type="Gene3D" id="3.40.50.300">
    <property type="entry name" value="P-loop containing nucleotide triphosphate hydrolases"/>
    <property type="match status" value="1"/>
</dbReference>
<feature type="domain" description="KAP NTPase" evidence="2">
    <location>
        <begin position="60"/>
        <end position="318"/>
    </location>
</feature>
<sequence length="688" mass="78858">MNIGRPEFFNVVSFKLRAALRSVSRFASFLNHKWSQEKKFPPMSSEINSHIHEFLAYYTSLDDEPGYAVLLKGAWGAGKTWYIRQEMKLLEREDRPFLYVSLYGVRSTDDIEAEFFRQLHPFLSSKGMVIAGKFMKSALSATLRFDWDGDGKADGAASAKGVDISVPDLIKKSRESVLVFDDLERSSMSLVTLLGYINNFVENEGYKVIILANEDEIPKDEAIPGRRSSSGCESESEGEPNEPSQAGNLSYRRIKEKLVGRTFEVSSDFKGAVHNFTRNVRDRRVRELYEEQEESIAQCFVLSKYNNLRHLKQALWEFERFCGWVEPSVLTKPGLIEHLLRLFLVLSFEVRSGSISPTDIRSMEAVPFAGLYRDGSSSVNNLKEVLDKYVGLDLHEPFLENSIWVDFFDKGFVSPERLNESLRKTSYFEDENKESWVKLWHWRDLPDDKFPRVMEEVRRIFIDEVFDDPGVLKHVAGLFIFFSENGLLDMSSDDVVEAATDHVDRMAEQGILSGSASDGPLWLEDESWAGLGFMKREDPGFAKVCDYIRSKREEVRQRSLPEKAIDLLKLMDGKTDLFYQRLVHTNSKENWYYETPILAHVNRSDFINTLLGVSPRDFQNICAAIKDRYKHHIFNRAIQSEKGWLESVSSSLEEESGRRKGTIGGLRIEMAVNGYFQEAVNSIEESNS</sequence>
<dbReference type="AlphaFoldDB" id="A0A6I6D3L5"/>
<dbReference type="SUPFAM" id="SSF52540">
    <property type="entry name" value="P-loop containing nucleoside triphosphate hydrolases"/>
    <property type="match status" value="1"/>
</dbReference>
<proteinExistence type="predicted"/>
<reference evidence="3 4" key="1">
    <citation type="submission" date="2019-11" db="EMBL/GenBank/DDBJ databases">
        <authorList>
            <person name="Zhang J."/>
            <person name="Sun C."/>
        </authorList>
    </citation>
    <scope>NUCLEOTIDE SEQUENCE [LARGE SCALE GENOMIC DNA]</scope>
    <source>
        <strain evidence="4">sp2</strain>
    </source>
</reference>
<feature type="region of interest" description="Disordered" evidence="1">
    <location>
        <begin position="220"/>
        <end position="247"/>
    </location>
</feature>
<name>A0A6I6D3L5_9GAMM</name>
<dbReference type="RefSeq" id="WP_156574387.1">
    <property type="nucleotide sequence ID" value="NZ_CP046415.1"/>
</dbReference>
<organism evidence="3 4">
    <name type="scientific">Guyparkeria halophila</name>
    <dbReference type="NCBI Taxonomy" id="47960"/>
    <lineage>
        <taxon>Bacteria</taxon>
        <taxon>Pseudomonadati</taxon>
        <taxon>Pseudomonadota</taxon>
        <taxon>Gammaproteobacteria</taxon>
        <taxon>Chromatiales</taxon>
        <taxon>Thioalkalibacteraceae</taxon>
        <taxon>Guyparkeria</taxon>
    </lineage>
</organism>
<evidence type="ECO:0000259" key="2">
    <source>
        <dbReference type="Pfam" id="PF07693"/>
    </source>
</evidence>
<evidence type="ECO:0000313" key="4">
    <source>
        <dbReference type="Proteomes" id="UP000427716"/>
    </source>
</evidence>
<dbReference type="InterPro" id="IPR027417">
    <property type="entry name" value="P-loop_NTPase"/>
</dbReference>
<keyword evidence="4" id="KW-1185">Reference proteome</keyword>
<dbReference type="InterPro" id="IPR011646">
    <property type="entry name" value="KAP_P-loop"/>
</dbReference>
<dbReference type="KEGG" id="ghl:GM160_07915"/>
<dbReference type="Pfam" id="PF07693">
    <property type="entry name" value="KAP_NTPase"/>
    <property type="match status" value="1"/>
</dbReference>
<evidence type="ECO:0000313" key="3">
    <source>
        <dbReference type="EMBL" id="QGT78827.1"/>
    </source>
</evidence>
<dbReference type="EMBL" id="CP046415">
    <property type="protein sequence ID" value="QGT78827.1"/>
    <property type="molecule type" value="Genomic_DNA"/>
</dbReference>
<accession>A0A6I6D3L5</accession>